<evidence type="ECO:0008006" key="5">
    <source>
        <dbReference type="Google" id="ProtNLM"/>
    </source>
</evidence>
<dbReference type="EMBL" id="AP019840">
    <property type="protein sequence ID" value="BBM52427.1"/>
    <property type="molecule type" value="Genomic_DNA"/>
</dbReference>
<reference evidence="3 4" key="1">
    <citation type="submission" date="2019-07" db="EMBL/GenBank/DDBJ databases">
        <title>Complete Genome Sequence of Leptotrichia trevisanii Strain JMUB3935.</title>
        <authorList>
            <person name="Watanabe S."/>
            <person name="Cui L."/>
        </authorList>
    </citation>
    <scope>NUCLEOTIDE SEQUENCE [LARGE SCALE GENOMIC DNA]</scope>
    <source>
        <strain evidence="3 4">JMUB3935</strain>
    </source>
</reference>
<feature type="transmembrane region" description="Helical" evidence="2">
    <location>
        <begin position="103"/>
        <end position="120"/>
    </location>
</feature>
<dbReference type="Proteomes" id="UP000321378">
    <property type="component" value="Chromosome"/>
</dbReference>
<dbReference type="AlphaFoldDB" id="A0A510KMA1"/>
<keyword evidence="2" id="KW-0472">Membrane</keyword>
<dbReference type="Pfam" id="PF17319">
    <property type="entry name" value="DUF5362"/>
    <property type="match status" value="1"/>
</dbReference>
<keyword evidence="2" id="KW-1133">Transmembrane helix</keyword>
<dbReference type="RefSeq" id="WP_172619087.1">
    <property type="nucleotide sequence ID" value="NZ_AP019840.1"/>
</dbReference>
<proteinExistence type="predicted"/>
<name>A0A510KMA1_9FUSO</name>
<feature type="region of interest" description="Disordered" evidence="1">
    <location>
        <begin position="1"/>
        <end position="26"/>
    </location>
</feature>
<gene>
    <name evidence="3" type="ORF">JMUB3935_1406</name>
</gene>
<organism evidence="3 4">
    <name type="scientific">Leptotrichia trevisanii</name>
    <dbReference type="NCBI Taxonomy" id="109328"/>
    <lineage>
        <taxon>Bacteria</taxon>
        <taxon>Fusobacteriati</taxon>
        <taxon>Fusobacteriota</taxon>
        <taxon>Fusobacteriia</taxon>
        <taxon>Fusobacteriales</taxon>
        <taxon>Leptotrichiaceae</taxon>
        <taxon>Leptotrichia</taxon>
    </lineage>
</organism>
<evidence type="ECO:0000256" key="2">
    <source>
        <dbReference type="SAM" id="Phobius"/>
    </source>
</evidence>
<protein>
    <recommendedName>
        <fullName evidence="5">DUF5362 domain-containing protein</fullName>
    </recommendedName>
</protein>
<evidence type="ECO:0000313" key="3">
    <source>
        <dbReference type="EMBL" id="BBM52427.1"/>
    </source>
</evidence>
<evidence type="ECO:0000313" key="4">
    <source>
        <dbReference type="Proteomes" id="UP000321378"/>
    </source>
</evidence>
<feature type="transmembrane region" description="Helical" evidence="2">
    <location>
        <begin position="80"/>
        <end position="97"/>
    </location>
</feature>
<sequence>MDLDNNKNETDFLNEEKNNENNQSEHHFNNLEKLNEIRNEVTNNFNDKKEGSNSFQTAVNTVTESITLTLDPVTIKNMKFIATVLKIFSILGMISGVLQSLMFFFIIPLVTGIFTIVIALKFSKSASFLEEAVLMNDENKLKSYFNEQAKALKLYIIFIIVSIVLTIIYCVFIFSIVLTGVLNHPDYSRYSY</sequence>
<accession>A0A510KMA1</accession>
<dbReference type="InterPro" id="IPR035287">
    <property type="entry name" value="DUF5362"/>
</dbReference>
<keyword evidence="2" id="KW-0812">Transmembrane</keyword>
<evidence type="ECO:0000256" key="1">
    <source>
        <dbReference type="SAM" id="MobiDB-lite"/>
    </source>
</evidence>
<feature type="transmembrane region" description="Helical" evidence="2">
    <location>
        <begin position="154"/>
        <end position="182"/>
    </location>
</feature>